<dbReference type="Proteomes" id="UP001043456">
    <property type="component" value="Unassembled WGS sequence"/>
</dbReference>
<dbReference type="GO" id="GO:0005351">
    <property type="term" value="F:carbohydrate:proton symporter activity"/>
    <property type="evidence" value="ECO:0007669"/>
    <property type="project" value="TreeGrafter"/>
</dbReference>
<dbReference type="PANTHER" id="PTHR48022">
    <property type="entry name" value="PLASTIDIC GLUCOSE TRANSPORTER 4"/>
    <property type="match status" value="1"/>
</dbReference>
<dbReference type="InterPro" id="IPR036259">
    <property type="entry name" value="MFS_trans_sf"/>
</dbReference>
<comment type="caution">
    <text evidence="8">The sequence shown here is derived from an EMBL/GenBank/DDBJ whole genome shotgun (WGS) entry which is preliminary data.</text>
</comment>
<dbReference type="OrthoDB" id="6612291at2759"/>
<dbReference type="Gene3D" id="1.20.1250.20">
    <property type="entry name" value="MFS general substrate transporter like domains"/>
    <property type="match status" value="1"/>
</dbReference>
<evidence type="ECO:0000256" key="3">
    <source>
        <dbReference type="ARBA" id="ARBA00022692"/>
    </source>
</evidence>
<dbReference type="SUPFAM" id="SSF103473">
    <property type="entry name" value="MFS general substrate transporter"/>
    <property type="match status" value="1"/>
</dbReference>
<organism evidence="8 9">
    <name type="scientific">Aspergillus pseudoviridinutans</name>
    <dbReference type="NCBI Taxonomy" id="1517512"/>
    <lineage>
        <taxon>Eukaryota</taxon>
        <taxon>Fungi</taxon>
        <taxon>Dikarya</taxon>
        <taxon>Ascomycota</taxon>
        <taxon>Pezizomycotina</taxon>
        <taxon>Eurotiomycetes</taxon>
        <taxon>Eurotiomycetidae</taxon>
        <taxon>Eurotiales</taxon>
        <taxon>Aspergillaceae</taxon>
        <taxon>Aspergillus</taxon>
        <taxon>Aspergillus subgen. Fumigati</taxon>
    </lineage>
</organism>
<keyword evidence="9" id="KW-1185">Reference proteome</keyword>
<dbReference type="PROSITE" id="PS50850">
    <property type="entry name" value="MFS"/>
    <property type="match status" value="1"/>
</dbReference>
<dbReference type="PANTHER" id="PTHR48022:SF80">
    <property type="entry name" value="SUGAR TRANSPORTER, PUTATIVE (AFU_ORTHOLOGUE AFUA_3G12170)-RELATED"/>
    <property type="match status" value="1"/>
</dbReference>
<protein>
    <recommendedName>
        <fullName evidence="7">Major facilitator superfamily (MFS) profile domain-containing protein</fullName>
    </recommendedName>
</protein>
<keyword evidence="5 6" id="KW-0472">Membrane</keyword>
<gene>
    <name evidence="8" type="ORF">Asppvi_000034</name>
</gene>
<proteinExistence type="inferred from homology"/>
<evidence type="ECO:0000259" key="7">
    <source>
        <dbReference type="PROSITE" id="PS50850"/>
    </source>
</evidence>
<feature type="domain" description="Major facilitator superfamily (MFS) profile" evidence="7">
    <location>
        <begin position="9"/>
        <end position="136"/>
    </location>
</feature>
<dbReference type="InterPro" id="IPR005828">
    <property type="entry name" value="MFS_sugar_transport-like"/>
</dbReference>
<feature type="transmembrane region" description="Helical" evidence="6">
    <location>
        <begin position="86"/>
        <end position="114"/>
    </location>
</feature>
<dbReference type="Pfam" id="PF00083">
    <property type="entry name" value="Sugar_tr"/>
    <property type="match status" value="1"/>
</dbReference>
<evidence type="ECO:0000256" key="5">
    <source>
        <dbReference type="ARBA" id="ARBA00023136"/>
    </source>
</evidence>
<keyword evidence="4 6" id="KW-1133">Transmembrane helix</keyword>
<sequence>MGRGYTIEVAAFAATGSFLFGYGSGAMTDVIASLDFLEFFNTTKPSTIIRATNSTFSGGAAVGALMARLTIGWLDRKNTTQIGALLSLVGALLQCVAQDLAMILVGQIIAGWAVSGMSMSVPLYQAECAHPKMRGL</sequence>
<evidence type="ECO:0000313" key="9">
    <source>
        <dbReference type="Proteomes" id="UP001043456"/>
    </source>
</evidence>
<keyword evidence="3 6" id="KW-0812">Transmembrane</keyword>
<dbReference type="InterPro" id="IPR020846">
    <property type="entry name" value="MFS_dom"/>
</dbReference>
<comment type="subcellular location">
    <subcellularLocation>
        <location evidence="1">Membrane</location>
        <topology evidence="1">Multi-pass membrane protein</topology>
    </subcellularLocation>
</comment>
<dbReference type="InterPro" id="IPR050360">
    <property type="entry name" value="MFS_Sugar_Transporters"/>
</dbReference>
<evidence type="ECO:0000313" key="8">
    <source>
        <dbReference type="EMBL" id="GIJ81535.1"/>
    </source>
</evidence>
<accession>A0A9P3EQF3</accession>
<comment type="similarity">
    <text evidence="2">Belongs to the major facilitator superfamily. Sugar transporter (TC 2.A.1.1) family.</text>
</comment>
<feature type="unsure residue" description="I or L" evidence="8">
    <location>
        <position position="104"/>
    </location>
</feature>
<evidence type="ECO:0000256" key="1">
    <source>
        <dbReference type="ARBA" id="ARBA00004141"/>
    </source>
</evidence>
<dbReference type="EMBL" id="BHVY01000001">
    <property type="protein sequence ID" value="GIJ81535.1"/>
    <property type="molecule type" value="Genomic_DNA"/>
</dbReference>
<dbReference type="AlphaFoldDB" id="A0A9P3EQF3"/>
<evidence type="ECO:0000256" key="2">
    <source>
        <dbReference type="ARBA" id="ARBA00010992"/>
    </source>
</evidence>
<reference evidence="8 9" key="1">
    <citation type="submission" date="2018-10" db="EMBL/GenBank/DDBJ databases">
        <title>Pan-genome distribution and transcriptional activeness of fungal secondary metabolism genes in Aspergillus section Fumigati.</title>
        <authorList>
            <person name="Takahashi H."/>
            <person name="Umemura M."/>
            <person name="Ninomiya A."/>
            <person name="Kusuya Y."/>
            <person name="Urayama S."/>
            <person name="Shimizu M."/>
            <person name="Watanabe A."/>
            <person name="Kamei K."/>
            <person name="Yaguchi T."/>
            <person name="Hagiwara D."/>
        </authorList>
    </citation>
    <scope>NUCLEOTIDE SEQUENCE [LARGE SCALE GENOMIC DNA]</scope>
    <source>
        <strain evidence="8 9">IFM 55266</strain>
    </source>
</reference>
<dbReference type="GO" id="GO:0016020">
    <property type="term" value="C:membrane"/>
    <property type="evidence" value="ECO:0007669"/>
    <property type="project" value="UniProtKB-SubCell"/>
</dbReference>
<evidence type="ECO:0000256" key="4">
    <source>
        <dbReference type="ARBA" id="ARBA00022989"/>
    </source>
</evidence>
<name>A0A9P3EQF3_9EURO</name>
<evidence type="ECO:0000256" key="6">
    <source>
        <dbReference type="SAM" id="Phobius"/>
    </source>
</evidence>